<dbReference type="EMBL" id="JAPJUH010000005">
    <property type="protein sequence ID" value="MCX3266533.1"/>
    <property type="molecule type" value="Genomic_DNA"/>
</dbReference>
<feature type="coiled-coil region" evidence="1">
    <location>
        <begin position="668"/>
        <end position="721"/>
    </location>
</feature>
<gene>
    <name evidence="3" type="ORF">OQZ29_17375</name>
</gene>
<organism evidence="3 4">
    <name type="scientific">Pedobacter agri</name>
    <dbReference type="NCBI Taxonomy" id="454586"/>
    <lineage>
        <taxon>Bacteria</taxon>
        <taxon>Pseudomonadati</taxon>
        <taxon>Bacteroidota</taxon>
        <taxon>Sphingobacteriia</taxon>
        <taxon>Sphingobacteriales</taxon>
        <taxon>Sphingobacteriaceae</taxon>
        <taxon>Pedobacter</taxon>
    </lineage>
</organism>
<comment type="caution">
    <text evidence="3">The sequence shown here is derived from an EMBL/GenBank/DDBJ whole genome shotgun (WGS) entry which is preliminary data.</text>
</comment>
<dbReference type="InterPro" id="IPR013491">
    <property type="entry name" value="Tape_meas_N"/>
</dbReference>
<dbReference type="Pfam" id="PF20155">
    <property type="entry name" value="TMP_3"/>
    <property type="match status" value="1"/>
</dbReference>
<accession>A0A9X3IBF4</accession>
<evidence type="ECO:0000313" key="3">
    <source>
        <dbReference type="EMBL" id="MCX3266533.1"/>
    </source>
</evidence>
<sequence>MAVKIKANGTRGLNFTATLNINEARKNAQELKKTLAELGITAANGFDTKPLTGYQQAQLALKKTLAESQAETEKLRQKAAEYRAEVEKGRISQQENRSELERLRAAEQALKNDLQSGKISLQNHRIELERNKVAQQALNQTLAQGRIDQQNHRTELARLTLERRREVEAQRAARREQQAASGSYREAQQRLKQLGDQIRNVAGGFQSTSPLMRARIKEYNELNDALKRFDASMGNHQRNVGNYRGAIQSTAQDLLGFAAAYLSIGNALTYVFNQTLAFQRLKTPLTFILGSEGAADAKLAELKKFADQIGVEYFSIANSYKSFIAAAKASNFDLMQSEKIFRSVAKAGAVLGLSNDTLQGTFLALQQMISKGTVQSEELRGQLSERLQGAFAMAAKAMGVTEQELGKLLQTGQVTASEMLPKLALELDKAYGDKAGESISGLNAELNRLYSTLQSLAGEGSFLSKNLFEPIVRGAKEALNVFYQLTRGDSFLDFMTDITTFTGAETRSRRNLYDARDLARTNQSQLKASKELDYSKKNLKELRNSYQENEMAIVKTAKAIDEFTKKSKEGPSFTRKETEAHILTLKKQAEAYRTEHLKIGKAIDQSKKTQVSANKEIADSELTSISAIQKRITELKKKAGSAIAGSDVSKRIAELQERLKKPGATPKHDVELNQQRSLQEKIDELTKKGLNTQLDANQQEVEAVKTKYAKLREEAKRFNNDPDNKKLGLKVNTSGLTQAESRENDTVIDKQAATKLKVTLDEQKKLYEEFEQFKLTFGEAKAKERYDKLINTDRTYLQYLSDQQAKILGYDDKAKGGDLGNGGITTQQAKVLEDANKEALSAAQKRTDALLKEFMGYAEKRKVLIQNYERDFADLESNPSAQVERTKRYEKDLKELDDANAKKLDSYQALFEGIESLSQKQALKVLQAGRAQLGKDIKSGVIVDPAEIAKVKKYFDDVEVTIREGSGQALLDLARQVDEIAAGVGGIDAAFGKVLGTLGNVLGQVGNIKKGFKDLQLAQSKGSVTGQLTAGLGIFGAGLSIFQSVVSLFSKQEQREAQASYARDLQNKQTEALNKALERQVALLNDVYGTDRIRDYSAAIKQAQENQAKYAVDAAGKYILTGNKIIDELIEKYNTGTLQEKGNERVLFNNLVDKGIISKVGAADINTLQRLLDEGKLDANTATIVQNLIKAKETAEQLVNNLRAETVGTTLEQIADDFISTLTDGTQDFGKTFEQMMQNSLLKTFKGEFIRKQLQAYYTQFAELSEGGLTAQEIETLRQSYLTASEKAKADLEALSKATGIDLTGKDANNSNSLKGALTSASQDSINILSGYTAGVRLQLVKVEAATVALGGGKSLGDLYLTAKSGLDQLVMIEANTRRTADNTQPLAEVRDILKSMKGPGNYNPLLSGSGQPGP</sequence>
<evidence type="ECO:0000256" key="1">
    <source>
        <dbReference type="SAM" id="Coils"/>
    </source>
</evidence>
<dbReference type="PANTHER" id="PTHR23159">
    <property type="entry name" value="CENTROSOMAL PROTEIN 2"/>
    <property type="match status" value="1"/>
</dbReference>
<keyword evidence="1" id="KW-0175">Coiled coil</keyword>
<evidence type="ECO:0000259" key="2">
    <source>
        <dbReference type="Pfam" id="PF20155"/>
    </source>
</evidence>
<dbReference type="PANTHER" id="PTHR23159:SF31">
    <property type="entry name" value="CENTROSOME-ASSOCIATED PROTEIN CEP250 ISOFORM X1"/>
    <property type="match status" value="1"/>
</dbReference>
<dbReference type="Proteomes" id="UP001142592">
    <property type="component" value="Unassembled WGS sequence"/>
</dbReference>
<reference evidence="3" key="1">
    <citation type="submission" date="2022-11" db="EMBL/GenBank/DDBJ databases">
        <authorList>
            <person name="Graham C."/>
            <person name="Newman J.D."/>
        </authorList>
    </citation>
    <scope>NUCLEOTIDE SEQUENCE</scope>
    <source>
        <strain evidence="3">DSM 19486</strain>
    </source>
</reference>
<protein>
    <submittedName>
        <fullName evidence="3">Tape measure protein</fullName>
    </submittedName>
</protein>
<dbReference type="RefSeq" id="WP_010599542.1">
    <property type="nucleotide sequence ID" value="NZ_JAPJUH010000005.1"/>
</dbReference>
<dbReference type="NCBIfam" id="TIGR02675">
    <property type="entry name" value="tape_meas_nterm"/>
    <property type="match status" value="1"/>
</dbReference>
<evidence type="ECO:0000313" key="4">
    <source>
        <dbReference type="Proteomes" id="UP001142592"/>
    </source>
</evidence>
<feature type="coiled-coil region" evidence="1">
    <location>
        <begin position="65"/>
        <end position="113"/>
    </location>
</feature>
<keyword evidence="4" id="KW-1185">Reference proteome</keyword>
<proteinExistence type="predicted"/>
<feature type="domain" description="Tape measure protein N-terminal" evidence="2">
    <location>
        <begin position="275"/>
        <end position="459"/>
    </location>
</feature>
<name>A0A9X3IBF4_9SPHI</name>